<dbReference type="SUPFAM" id="SSF103473">
    <property type="entry name" value="MFS general substrate transporter"/>
    <property type="match status" value="1"/>
</dbReference>
<name>A0A9P7VA04_9ASCO</name>
<evidence type="ECO:0000256" key="4">
    <source>
        <dbReference type="ARBA" id="ARBA00022692"/>
    </source>
</evidence>
<feature type="transmembrane region" description="Helical" evidence="8">
    <location>
        <begin position="116"/>
        <end position="136"/>
    </location>
</feature>
<dbReference type="InterPro" id="IPR036259">
    <property type="entry name" value="MFS_trans_sf"/>
</dbReference>
<feature type="transmembrane region" description="Helical" evidence="8">
    <location>
        <begin position="311"/>
        <end position="330"/>
    </location>
</feature>
<organism evidence="9 10">
    <name type="scientific">Scheffersomyces spartinae</name>
    <dbReference type="NCBI Taxonomy" id="45513"/>
    <lineage>
        <taxon>Eukaryota</taxon>
        <taxon>Fungi</taxon>
        <taxon>Dikarya</taxon>
        <taxon>Ascomycota</taxon>
        <taxon>Saccharomycotina</taxon>
        <taxon>Pichiomycetes</taxon>
        <taxon>Debaryomycetaceae</taxon>
        <taxon>Scheffersomyces</taxon>
    </lineage>
</organism>
<feature type="transmembrane region" description="Helical" evidence="8">
    <location>
        <begin position="84"/>
        <end position="104"/>
    </location>
</feature>
<reference evidence="9" key="1">
    <citation type="submission" date="2021-03" db="EMBL/GenBank/DDBJ databases">
        <authorList>
            <person name="Palmer J.M."/>
        </authorList>
    </citation>
    <scope>NUCLEOTIDE SEQUENCE</scope>
    <source>
        <strain evidence="9">ARV_011</strain>
    </source>
</reference>
<comment type="caution">
    <text evidence="9">The sequence shown here is derived from an EMBL/GenBank/DDBJ whole genome shotgun (WGS) entry which is preliminary data.</text>
</comment>
<dbReference type="RefSeq" id="XP_043049515.1">
    <property type="nucleotide sequence ID" value="XM_043195810.1"/>
</dbReference>
<evidence type="ECO:0000256" key="3">
    <source>
        <dbReference type="ARBA" id="ARBA00022448"/>
    </source>
</evidence>
<comment type="similarity">
    <text evidence="2">Belongs to the SLC29A/ENT transporter (TC 2.A.57) family.</text>
</comment>
<feature type="transmembrane region" description="Helical" evidence="8">
    <location>
        <begin position="449"/>
        <end position="476"/>
    </location>
</feature>
<dbReference type="GO" id="GO:0005886">
    <property type="term" value="C:plasma membrane"/>
    <property type="evidence" value="ECO:0007669"/>
    <property type="project" value="TreeGrafter"/>
</dbReference>
<evidence type="ECO:0000313" key="9">
    <source>
        <dbReference type="EMBL" id="KAG7193968.1"/>
    </source>
</evidence>
<evidence type="ECO:0000313" key="10">
    <source>
        <dbReference type="Proteomes" id="UP000790833"/>
    </source>
</evidence>
<protein>
    <recommendedName>
        <fullName evidence="11">Nucleoside transporter</fullName>
    </recommendedName>
</protein>
<keyword evidence="3" id="KW-0813">Transport</keyword>
<sequence>MTMLLDDLSGRPSSDDEDRDPHKVHFNPPVFTLWKGRFVIRLSFIRYVTFTIIGISLLWPWNAFLSASAYYGERFANSPKLVKVYSSTMMSVSTVTSTLYNYYLSQSQTGVSYNHRLNLGLGITIAIFVIMAILSISETFISMGDESFFTMLMLMVFVSSLATCLAQNGTMAIVNVLGGVFANGVMVGQAIAGVLPSIALILSILLVEHANLKKGDGDDDPQYQPVEKNYGVFIYYITASIIATISMLLFYCINYFELETNYSALHINDDDTEAVAASNLYMETEIEDGAEEEIVQKAHVPFGLLWSKLKLIVMTIFFTFSITLIFPVFASTVTSIHKDESKHVFFQNSIYIPFIYLIWNLGDLTGRILCGYRFFIITNPRLLIFYSLCRILFVPLFLTCNINGNGAVMKSDFWYIFLQLVFGVSNGQLCTSSFMIIRDYCDTDDEKEAAGGFSTVFLSVGLAVGSLFSYLLVAAIS</sequence>
<dbReference type="PRINTS" id="PR01130">
    <property type="entry name" value="DERENTRNSPRT"/>
</dbReference>
<dbReference type="GO" id="GO:0034257">
    <property type="term" value="F:nicotinamide riboside transmembrane transporter activity"/>
    <property type="evidence" value="ECO:0007669"/>
    <property type="project" value="TreeGrafter"/>
</dbReference>
<feature type="region of interest" description="Disordered" evidence="7">
    <location>
        <begin position="1"/>
        <end position="21"/>
    </location>
</feature>
<evidence type="ECO:0008006" key="11">
    <source>
        <dbReference type="Google" id="ProtNLM"/>
    </source>
</evidence>
<dbReference type="PANTHER" id="PTHR10332">
    <property type="entry name" value="EQUILIBRATIVE NUCLEOSIDE TRANSPORTER"/>
    <property type="match status" value="1"/>
</dbReference>
<evidence type="ECO:0000256" key="5">
    <source>
        <dbReference type="ARBA" id="ARBA00022989"/>
    </source>
</evidence>
<keyword evidence="6 8" id="KW-0472">Membrane</keyword>
<evidence type="ECO:0000256" key="6">
    <source>
        <dbReference type="ARBA" id="ARBA00023136"/>
    </source>
</evidence>
<proteinExistence type="inferred from homology"/>
<evidence type="ECO:0000256" key="8">
    <source>
        <dbReference type="SAM" id="Phobius"/>
    </source>
</evidence>
<evidence type="ECO:0000256" key="7">
    <source>
        <dbReference type="SAM" id="MobiDB-lite"/>
    </source>
</evidence>
<dbReference type="PIRSF" id="PIRSF016379">
    <property type="entry name" value="ENT"/>
    <property type="match status" value="1"/>
</dbReference>
<dbReference type="OrthoDB" id="46396at2759"/>
<feature type="transmembrane region" description="Helical" evidence="8">
    <location>
        <begin position="44"/>
        <end position="64"/>
    </location>
</feature>
<accession>A0A9P7VA04</accession>
<dbReference type="AlphaFoldDB" id="A0A9P7VA04"/>
<evidence type="ECO:0000256" key="1">
    <source>
        <dbReference type="ARBA" id="ARBA00004141"/>
    </source>
</evidence>
<gene>
    <name evidence="9" type="ORF">KQ657_005167</name>
</gene>
<dbReference type="GO" id="GO:0000329">
    <property type="term" value="C:fungal-type vacuole membrane"/>
    <property type="evidence" value="ECO:0007669"/>
    <property type="project" value="TreeGrafter"/>
</dbReference>
<dbReference type="GeneID" id="66118541"/>
<keyword evidence="10" id="KW-1185">Reference proteome</keyword>
<dbReference type="GO" id="GO:0015205">
    <property type="term" value="F:nucleobase transmembrane transporter activity"/>
    <property type="evidence" value="ECO:0007669"/>
    <property type="project" value="TreeGrafter"/>
</dbReference>
<dbReference type="Pfam" id="PF01733">
    <property type="entry name" value="Nucleoside_tran"/>
    <property type="match status" value="1"/>
</dbReference>
<dbReference type="PANTHER" id="PTHR10332:SF88">
    <property type="entry name" value="EQUILIBRATIVE NUCLEOSIDE TRANSPORTER 1, ISOFORM A"/>
    <property type="match status" value="1"/>
</dbReference>
<evidence type="ECO:0000256" key="2">
    <source>
        <dbReference type="ARBA" id="ARBA00007965"/>
    </source>
</evidence>
<keyword evidence="5 8" id="KW-1133">Transmembrane helix</keyword>
<keyword evidence="4 8" id="KW-0812">Transmembrane</keyword>
<dbReference type="EMBL" id="JAHMUF010000009">
    <property type="protein sequence ID" value="KAG7193968.1"/>
    <property type="molecule type" value="Genomic_DNA"/>
</dbReference>
<feature type="transmembrane region" description="Helical" evidence="8">
    <location>
        <begin position="416"/>
        <end position="437"/>
    </location>
</feature>
<feature type="transmembrane region" description="Helical" evidence="8">
    <location>
        <begin position="173"/>
        <end position="206"/>
    </location>
</feature>
<dbReference type="Proteomes" id="UP000790833">
    <property type="component" value="Unassembled WGS sequence"/>
</dbReference>
<comment type="subcellular location">
    <subcellularLocation>
        <location evidence="1">Membrane</location>
        <topology evidence="1">Multi-pass membrane protein</topology>
    </subcellularLocation>
</comment>
<feature type="transmembrane region" description="Helical" evidence="8">
    <location>
        <begin position="350"/>
        <end position="370"/>
    </location>
</feature>
<feature type="transmembrane region" description="Helical" evidence="8">
    <location>
        <begin position="382"/>
        <end position="404"/>
    </location>
</feature>
<feature type="transmembrane region" description="Helical" evidence="8">
    <location>
        <begin position="233"/>
        <end position="253"/>
    </location>
</feature>
<dbReference type="InterPro" id="IPR002259">
    <property type="entry name" value="Eqnu_transpt"/>
</dbReference>